<name>A0A7U4GE22_YEREN</name>
<evidence type="ECO:0000259" key="6">
    <source>
        <dbReference type="Pfam" id="PF01047"/>
    </source>
</evidence>
<dbReference type="AlphaFoldDB" id="A0A7U4GE22"/>
<evidence type="ECO:0000256" key="5">
    <source>
        <dbReference type="ARBA" id="ARBA00023277"/>
    </source>
</evidence>
<gene>
    <name evidence="7" type="ORF">LC20_01634</name>
</gene>
<dbReference type="InterPro" id="IPR043129">
    <property type="entry name" value="ATPase_NBD"/>
</dbReference>
<dbReference type="FunFam" id="3.30.420.40:FF:000059">
    <property type="entry name" value="N-acetylglucosamine operon transcriptional repressor"/>
    <property type="match status" value="1"/>
</dbReference>
<protein>
    <submittedName>
        <fullName evidence="7">ROK family transcriptional regulator</fullName>
    </submittedName>
</protein>
<keyword evidence="5" id="KW-0119">Carbohydrate metabolism</keyword>
<feature type="domain" description="HTH marR-type" evidence="6">
    <location>
        <begin position="25"/>
        <end position="63"/>
    </location>
</feature>
<dbReference type="CDD" id="cd24075">
    <property type="entry name" value="ASKHA_ATPase_ROK_NagC"/>
    <property type="match status" value="1"/>
</dbReference>
<dbReference type="GO" id="GO:0003677">
    <property type="term" value="F:DNA binding"/>
    <property type="evidence" value="ECO:0007669"/>
    <property type="project" value="UniProtKB-KW"/>
</dbReference>
<keyword evidence="4" id="KW-0804">Transcription</keyword>
<dbReference type="GO" id="GO:0003700">
    <property type="term" value="F:DNA-binding transcription factor activity"/>
    <property type="evidence" value="ECO:0007669"/>
    <property type="project" value="InterPro"/>
</dbReference>
<dbReference type="PROSITE" id="PS01125">
    <property type="entry name" value="ROK"/>
    <property type="match status" value="1"/>
</dbReference>
<dbReference type="FunFam" id="1.10.10.10:FF:000045">
    <property type="entry name" value="ROK family transcriptional regulator"/>
    <property type="match status" value="1"/>
</dbReference>
<keyword evidence="2" id="KW-0805">Transcription regulation</keyword>
<dbReference type="Gene3D" id="1.10.10.10">
    <property type="entry name" value="Winged helix-like DNA-binding domain superfamily/Winged helix DNA-binding domain"/>
    <property type="match status" value="1"/>
</dbReference>
<evidence type="ECO:0000256" key="1">
    <source>
        <dbReference type="ARBA" id="ARBA00006479"/>
    </source>
</evidence>
<dbReference type="Pfam" id="PF01047">
    <property type="entry name" value="MarR"/>
    <property type="match status" value="1"/>
</dbReference>
<evidence type="ECO:0000313" key="7">
    <source>
        <dbReference type="EMBL" id="AHM72887.2"/>
    </source>
</evidence>
<dbReference type="InterPro" id="IPR036388">
    <property type="entry name" value="WH-like_DNA-bd_sf"/>
</dbReference>
<dbReference type="SUPFAM" id="SSF53067">
    <property type="entry name" value="Actin-like ATPase domain"/>
    <property type="match status" value="1"/>
</dbReference>
<dbReference type="InterPro" id="IPR036390">
    <property type="entry name" value="WH_DNA-bd_sf"/>
</dbReference>
<dbReference type="Pfam" id="PF00480">
    <property type="entry name" value="ROK"/>
    <property type="match status" value="1"/>
</dbReference>
<dbReference type="EMBL" id="CP007448">
    <property type="protein sequence ID" value="AHM72887.2"/>
    <property type="molecule type" value="Genomic_DNA"/>
</dbReference>
<dbReference type="SUPFAM" id="SSF46785">
    <property type="entry name" value="Winged helix' DNA-binding domain"/>
    <property type="match status" value="1"/>
</dbReference>
<evidence type="ECO:0000256" key="3">
    <source>
        <dbReference type="ARBA" id="ARBA00023125"/>
    </source>
</evidence>
<dbReference type="PANTHER" id="PTHR18964">
    <property type="entry name" value="ROK (REPRESSOR, ORF, KINASE) FAMILY"/>
    <property type="match status" value="1"/>
</dbReference>
<proteinExistence type="inferred from homology"/>
<evidence type="ECO:0000256" key="2">
    <source>
        <dbReference type="ARBA" id="ARBA00023015"/>
    </source>
</evidence>
<comment type="similarity">
    <text evidence="1">Belongs to the ROK (NagC/XylR) family.</text>
</comment>
<accession>A0A7U4GE22</accession>
<sequence>MSTGGLSQIGNVDLVKQLNGAVVYRLIDQQGPISRIQIADLSQLAPASVTKITRQLLERGLIKEVDQQASTGGRRAISIVTENRQFHTIAVRLGRHDATITLFDMSGKSLGEEHYSLPERTQETLEHALFNIISQFIETYQRKLRELIAIAVILPGLVEPSKGIVRYMPHISVSNWPLVENLQNRFNVTSFVGHDIRSLALAEHYFGATRDCEDSILVRLHRGTGAGIIVNSQIFLGSNGNVGEIGHIQIDPLGERCYCGNFGCLETVASNAAIENRVRHLLAQGYPSKLTLDDCQIGAICKAANKGDLLASEVLEHVGRYLGKAISIAINLFNPQKVVIAGEIIEADKILLPAIQGCINTQVLKNFRQNLPIVTSQLDHQSAIGAFALAKRAMLNGVLLQHLLEN</sequence>
<dbReference type="InterPro" id="IPR000835">
    <property type="entry name" value="HTH_MarR-typ"/>
</dbReference>
<reference evidence="7 8" key="1">
    <citation type="submission" date="2017-11" db="EMBL/GenBank/DDBJ databases">
        <title>The complete genome sequence and comparative genome analysis of Yersinia enterocolitica strain LC20.</title>
        <authorList>
            <person name="Shi G."/>
            <person name="Su M."/>
            <person name="Liang J."/>
            <person name="Gu W."/>
            <person name="Xiao Y."/>
            <person name="Zhang Z."/>
            <person name="Qiu H."/>
            <person name="Duan R."/>
            <person name="Zhang Z."/>
            <person name="Li Y."/>
            <person name="Zhang X."/>
            <person name="Ling Y."/>
            <person name="Song L."/>
            <person name="Chen M."/>
            <person name="Zhao Y."/>
            <person name="Wu J."/>
            <person name="Jing H."/>
            <person name="Xiao J."/>
            <person name="Wang X."/>
        </authorList>
    </citation>
    <scope>NUCLEOTIDE SEQUENCE [LARGE SCALE GENOMIC DNA]</scope>
    <source>
        <strain evidence="7 8">LC20</strain>
    </source>
</reference>
<evidence type="ECO:0000313" key="8">
    <source>
        <dbReference type="Proteomes" id="UP000230961"/>
    </source>
</evidence>
<dbReference type="InterPro" id="IPR049874">
    <property type="entry name" value="ROK_cs"/>
</dbReference>
<dbReference type="Gene3D" id="3.30.420.40">
    <property type="match status" value="2"/>
</dbReference>
<dbReference type="PANTHER" id="PTHR18964:SF175">
    <property type="entry name" value="N-ACETYLGLUCOSAMINE REPRESSOR"/>
    <property type="match status" value="1"/>
</dbReference>
<dbReference type="Proteomes" id="UP000230961">
    <property type="component" value="Chromosome"/>
</dbReference>
<evidence type="ECO:0000256" key="4">
    <source>
        <dbReference type="ARBA" id="ARBA00023163"/>
    </source>
</evidence>
<dbReference type="KEGG" id="yel:LC20_01634"/>
<keyword evidence="3" id="KW-0238">DNA-binding</keyword>
<organism evidence="7 8">
    <name type="scientific">Yersinia enterocolitica LC20</name>
    <dbReference type="NCBI Taxonomy" id="1443113"/>
    <lineage>
        <taxon>Bacteria</taxon>
        <taxon>Pseudomonadati</taxon>
        <taxon>Pseudomonadota</taxon>
        <taxon>Gammaproteobacteria</taxon>
        <taxon>Enterobacterales</taxon>
        <taxon>Yersiniaceae</taxon>
        <taxon>Yersinia</taxon>
    </lineage>
</organism>
<dbReference type="InterPro" id="IPR000600">
    <property type="entry name" value="ROK"/>
</dbReference>